<evidence type="ECO:0000259" key="1">
    <source>
        <dbReference type="PROSITE" id="PS50404"/>
    </source>
</evidence>
<protein>
    <recommendedName>
        <fullName evidence="1">GST N-terminal domain-containing protein</fullName>
    </recommendedName>
</protein>
<dbReference type="EMBL" id="UINC01207538">
    <property type="protein sequence ID" value="SVE29659.1"/>
    <property type="molecule type" value="Genomic_DNA"/>
</dbReference>
<dbReference type="InterPro" id="IPR036249">
    <property type="entry name" value="Thioredoxin-like_sf"/>
</dbReference>
<dbReference type="InterPro" id="IPR004045">
    <property type="entry name" value="Glutathione_S-Trfase_N"/>
</dbReference>
<organism evidence="2">
    <name type="scientific">marine metagenome</name>
    <dbReference type="NCBI Taxonomy" id="408172"/>
    <lineage>
        <taxon>unclassified sequences</taxon>
        <taxon>metagenomes</taxon>
        <taxon>ecological metagenomes</taxon>
    </lineage>
</organism>
<dbReference type="AlphaFoldDB" id="A0A383CC79"/>
<dbReference type="SUPFAM" id="SSF52833">
    <property type="entry name" value="Thioredoxin-like"/>
    <property type="match status" value="1"/>
</dbReference>
<dbReference type="PROSITE" id="PS50404">
    <property type="entry name" value="GST_NTER"/>
    <property type="match status" value="1"/>
</dbReference>
<sequence length="55" mass="6139">MIFYYAPGACSLAPHIALHQSGAQFESRRVDLHRGEQTTDEYLAINPKGRVPVLI</sequence>
<feature type="domain" description="GST N-terminal" evidence="1">
    <location>
        <begin position="1"/>
        <end position="55"/>
    </location>
</feature>
<accession>A0A383CC79</accession>
<dbReference type="CDD" id="cd03057">
    <property type="entry name" value="GST_N_Beta"/>
    <property type="match status" value="1"/>
</dbReference>
<name>A0A383CC79_9ZZZZ</name>
<feature type="non-terminal residue" evidence="2">
    <location>
        <position position="1"/>
    </location>
</feature>
<dbReference type="Pfam" id="PF02798">
    <property type="entry name" value="GST_N"/>
    <property type="match status" value="1"/>
</dbReference>
<gene>
    <name evidence="2" type="ORF">METZ01_LOCUS482513</name>
</gene>
<evidence type="ECO:0000313" key="2">
    <source>
        <dbReference type="EMBL" id="SVE29659.1"/>
    </source>
</evidence>
<reference evidence="2" key="1">
    <citation type="submission" date="2018-05" db="EMBL/GenBank/DDBJ databases">
        <authorList>
            <person name="Lanie J.A."/>
            <person name="Ng W.-L."/>
            <person name="Kazmierczak K.M."/>
            <person name="Andrzejewski T.M."/>
            <person name="Davidsen T.M."/>
            <person name="Wayne K.J."/>
            <person name="Tettelin H."/>
            <person name="Glass J.I."/>
            <person name="Rusch D."/>
            <person name="Podicherti R."/>
            <person name="Tsui H.-C.T."/>
            <person name="Winkler M.E."/>
        </authorList>
    </citation>
    <scope>NUCLEOTIDE SEQUENCE</scope>
</reference>
<feature type="non-terminal residue" evidence="2">
    <location>
        <position position="55"/>
    </location>
</feature>
<dbReference type="Gene3D" id="3.40.30.10">
    <property type="entry name" value="Glutaredoxin"/>
    <property type="match status" value="1"/>
</dbReference>
<proteinExistence type="predicted"/>